<evidence type="ECO:0000256" key="1">
    <source>
        <dbReference type="SAM" id="Phobius"/>
    </source>
</evidence>
<evidence type="ECO:0008006" key="4">
    <source>
        <dbReference type="Google" id="ProtNLM"/>
    </source>
</evidence>
<sequence>MTTTLLALQQALPEILENASNRAFASGQTEYYAGWGTLALINAGLAQGKNRSGLGWFLLSLLLGPIATFLLVAFCDKLEA</sequence>
<evidence type="ECO:0000313" key="2">
    <source>
        <dbReference type="EMBL" id="QDU64967.1"/>
    </source>
</evidence>
<feature type="transmembrane region" description="Helical" evidence="1">
    <location>
        <begin position="54"/>
        <end position="75"/>
    </location>
</feature>
<dbReference type="EMBL" id="CP036287">
    <property type="protein sequence ID" value="QDU64967.1"/>
    <property type="molecule type" value="Genomic_DNA"/>
</dbReference>
<keyword evidence="1" id="KW-0472">Membrane</keyword>
<gene>
    <name evidence="2" type="ORF">Pla133_00290</name>
</gene>
<organism evidence="2 3">
    <name type="scientific">Engelhardtia mirabilis</name>
    <dbReference type="NCBI Taxonomy" id="2528011"/>
    <lineage>
        <taxon>Bacteria</taxon>
        <taxon>Pseudomonadati</taxon>
        <taxon>Planctomycetota</taxon>
        <taxon>Planctomycetia</taxon>
        <taxon>Planctomycetia incertae sedis</taxon>
        <taxon>Engelhardtia</taxon>
    </lineage>
</organism>
<keyword evidence="3" id="KW-1185">Reference proteome</keyword>
<proteinExistence type="predicted"/>
<dbReference type="Proteomes" id="UP000316921">
    <property type="component" value="Chromosome"/>
</dbReference>
<keyword evidence="1" id="KW-0812">Transmembrane</keyword>
<name>A0A518BDA9_9BACT</name>
<reference evidence="2 3" key="1">
    <citation type="submission" date="2019-02" db="EMBL/GenBank/DDBJ databases">
        <title>Deep-cultivation of Planctomycetes and their phenomic and genomic characterization uncovers novel biology.</title>
        <authorList>
            <person name="Wiegand S."/>
            <person name="Jogler M."/>
            <person name="Boedeker C."/>
            <person name="Pinto D."/>
            <person name="Vollmers J."/>
            <person name="Rivas-Marin E."/>
            <person name="Kohn T."/>
            <person name="Peeters S.H."/>
            <person name="Heuer A."/>
            <person name="Rast P."/>
            <person name="Oberbeckmann S."/>
            <person name="Bunk B."/>
            <person name="Jeske O."/>
            <person name="Meyerdierks A."/>
            <person name="Storesund J.E."/>
            <person name="Kallscheuer N."/>
            <person name="Luecker S."/>
            <person name="Lage O.M."/>
            <person name="Pohl T."/>
            <person name="Merkel B.J."/>
            <person name="Hornburger P."/>
            <person name="Mueller R.-W."/>
            <person name="Bruemmer F."/>
            <person name="Labrenz M."/>
            <person name="Spormann A.M."/>
            <person name="Op den Camp H."/>
            <person name="Overmann J."/>
            <person name="Amann R."/>
            <person name="Jetten M.S.M."/>
            <person name="Mascher T."/>
            <person name="Medema M.H."/>
            <person name="Devos D.P."/>
            <person name="Kaster A.-K."/>
            <person name="Ovreas L."/>
            <person name="Rohde M."/>
            <person name="Galperin M.Y."/>
            <person name="Jogler C."/>
        </authorList>
    </citation>
    <scope>NUCLEOTIDE SEQUENCE [LARGE SCALE GENOMIC DNA]</scope>
    <source>
        <strain evidence="2 3">Pla133</strain>
    </source>
</reference>
<evidence type="ECO:0000313" key="3">
    <source>
        <dbReference type="Proteomes" id="UP000316921"/>
    </source>
</evidence>
<dbReference type="AlphaFoldDB" id="A0A518BDA9"/>
<keyword evidence="1" id="KW-1133">Transmembrane helix</keyword>
<protein>
    <recommendedName>
        <fullName evidence="4">Antitermination protein NusB</fullName>
    </recommendedName>
</protein>
<accession>A0A518BDA9</accession>
<dbReference type="KEGG" id="pbap:Pla133_00290"/>